<evidence type="ECO:0000256" key="7">
    <source>
        <dbReference type="ARBA" id="ARBA00022801"/>
    </source>
</evidence>
<evidence type="ECO:0000313" key="15">
    <source>
        <dbReference type="EMBL" id="OEJ31748.1"/>
    </source>
</evidence>
<comment type="cofactor">
    <cofactor evidence="2">
        <name>Ca(2+)</name>
        <dbReference type="ChEBI" id="CHEBI:29108"/>
    </cofactor>
</comment>
<dbReference type="SUPFAM" id="SSF49452">
    <property type="entry name" value="Starch-binding domain-like"/>
    <property type="match status" value="1"/>
</dbReference>
<dbReference type="InterPro" id="IPR006046">
    <property type="entry name" value="Alpha_amylase"/>
</dbReference>
<reference evidence="15 16" key="1">
    <citation type="submission" date="2016-08" db="EMBL/GenBank/DDBJ databases">
        <title>The complete genome of Streptomyces subrutilus 10-1-1.</title>
        <authorList>
            <person name="Chen X."/>
        </authorList>
    </citation>
    <scope>NUCLEOTIDE SEQUENCE [LARGE SCALE GENOMIC DNA]</scope>
    <source>
        <strain evidence="15 16">10-1-1</strain>
    </source>
</reference>
<dbReference type="OrthoDB" id="9805159at2"/>
<dbReference type="Gene3D" id="2.60.40.10">
    <property type="entry name" value="Immunoglobulins"/>
    <property type="match status" value="1"/>
</dbReference>
<dbReference type="AlphaFoldDB" id="A0A1E5PQC0"/>
<dbReference type="STRING" id="36818.BGK67_10675"/>
<dbReference type="RefSeq" id="WP_069920038.1">
    <property type="nucleotide sequence ID" value="NZ_MEHK01000001.1"/>
</dbReference>
<dbReference type="CDD" id="cd11317">
    <property type="entry name" value="AmyAc_bac_euk_AmyA"/>
    <property type="match status" value="1"/>
</dbReference>
<dbReference type="InterPro" id="IPR002044">
    <property type="entry name" value="CBM20"/>
</dbReference>
<dbReference type="Pfam" id="PF02806">
    <property type="entry name" value="Alpha-amylase_C"/>
    <property type="match status" value="1"/>
</dbReference>
<organism evidence="15 16">
    <name type="scientific">Streptomyces subrutilus</name>
    <dbReference type="NCBI Taxonomy" id="36818"/>
    <lineage>
        <taxon>Bacteria</taxon>
        <taxon>Bacillati</taxon>
        <taxon>Actinomycetota</taxon>
        <taxon>Actinomycetes</taxon>
        <taxon>Kitasatosporales</taxon>
        <taxon>Streptomycetaceae</taxon>
        <taxon>Streptomyces</taxon>
    </lineage>
</organism>
<dbReference type="InterPro" id="IPR031319">
    <property type="entry name" value="A-amylase_C"/>
</dbReference>
<dbReference type="PANTHER" id="PTHR43447">
    <property type="entry name" value="ALPHA-AMYLASE"/>
    <property type="match status" value="1"/>
</dbReference>
<evidence type="ECO:0000256" key="4">
    <source>
        <dbReference type="ARBA" id="ARBA00012595"/>
    </source>
</evidence>
<accession>A0A1E5PQC0</accession>
<comment type="catalytic activity">
    <reaction evidence="1 12">
        <text>Endohydrolysis of (1-&gt;4)-alpha-D-glucosidic linkages in polysaccharides containing three or more (1-&gt;4)-alpha-linked D-glucose units.</text>
        <dbReference type="EC" id="3.2.1.1"/>
    </reaction>
</comment>
<sequence length="570" mass="60142">MARTRRPLSAAAVAVAALAAASLTAQAPQAQAAPPGAKDVTAVLFEWRFDAVGKACTDSLGPAGYGYVQVSPPQEHIQGSQWWTSYQPVSYKIAGRLGDRAAFKAMVDTCHAAGVKVVADSVINHMAAGDGTGTGGSSYTKYGYPGIYSGSDMDDCRAVISNYQDRANVQNCELVQLADLDTGEDYVRGRIAGYLNDLLSLGVDGFRIDAAKHMPAADLADIKSRLSNPGAYWKLEAIHGAGEAVSPSEYLGSGDVQEFRYARDLKRVFQNENLAYLKNFGEAWGHMPGGQSAVFVDNHDTERGGDTLSYKDGANYTLANVFMLAWPYGSPDVHSGYEWTDKDAGPPNGGAVSACYADGWKCQHAWREISSMVAFRNAARGQGVTNWWDNGADQIAFGRGTKAYVAINHEASALTRTFQTSLPGGDYCDVQSGRVVNVGSGGQFTATLGAGTALALHAGARTCSGGTTPPPPAASGASFAVNATTVPGQSIHVTGDRAELGAWNTGSALKLDPASYPVWKLDVPLPPGTSFAYKYVRKDASGSVTWESGANRTATVPASGKVTLSDTWRN</sequence>
<feature type="domain" description="CBM20" evidence="14">
    <location>
        <begin position="469"/>
        <end position="570"/>
    </location>
</feature>
<keyword evidence="10 12" id="KW-0326">Glycosidase</keyword>
<dbReference type="InterPro" id="IPR006311">
    <property type="entry name" value="TAT_signal"/>
</dbReference>
<evidence type="ECO:0000256" key="3">
    <source>
        <dbReference type="ARBA" id="ARBA00008061"/>
    </source>
</evidence>
<evidence type="ECO:0000256" key="1">
    <source>
        <dbReference type="ARBA" id="ARBA00000548"/>
    </source>
</evidence>
<dbReference type="InterPro" id="IPR006048">
    <property type="entry name" value="A-amylase/branching_C"/>
</dbReference>
<evidence type="ECO:0000256" key="2">
    <source>
        <dbReference type="ARBA" id="ARBA00001913"/>
    </source>
</evidence>
<dbReference type="GO" id="GO:0004556">
    <property type="term" value="F:alpha-amylase activity"/>
    <property type="evidence" value="ECO:0007669"/>
    <property type="project" value="UniProtKB-UniRule"/>
</dbReference>
<dbReference type="GO" id="GO:0046872">
    <property type="term" value="F:metal ion binding"/>
    <property type="evidence" value="ECO:0007669"/>
    <property type="project" value="UniProtKB-KW"/>
</dbReference>
<keyword evidence="16" id="KW-1185">Reference proteome</keyword>
<comment type="similarity">
    <text evidence="3 11">Belongs to the glycosyl hydrolase 13 family.</text>
</comment>
<dbReference type="InterPro" id="IPR013784">
    <property type="entry name" value="Carb-bd-like_fold"/>
</dbReference>
<dbReference type="Pfam" id="PF00686">
    <property type="entry name" value="CBM_20"/>
    <property type="match status" value="1"/>
</dbReference>
<comment type="caution">
    <text evidence="15">The sequence shown here is derived from an EMBL/GenBank/DDBJ whole genome shotgun (WGS) entry which is preliminary data.</text>
</comment>
<dbReference type="Pfam" id="PF00128">
    <property type="entry name" value="Alpha-amylase"/>
    <property type="match status" value="1"/>
</dbReference>
<keyword evidence="6" id="KW-0479">Metal-binding</keyword>
<dbReference type="Gene3D" id="2.60.40.1180">
    <property type="entry name" value="Golgi alpha-mannosidase II"/>
    <property type="match status" value="1"/>
</dbReference>
<dbReference type="InterPro" id="IPR013780">
    <property type="entry name" value="Glyco_hydro_b"/>
</dbReference>
<feature type="chain" id="PRO_5039222556" description="Alpha-amylase" evidence="13">
    <location>
        <begin position="28"/>
        <end position="570"/>
    </location>
</feature>
<evidence type="ECO:0000256" key="10">
    <source>
        <dbReference type="ARBA" id="ARBA00023295"/>
    </source>
</evidence>
<evidence type="ECO:0000256" key="12">
    <source>
        <dbReference type="RuleBase" id="RU361134"/>
    </source>
</evidence>
<dbReference type="EMBL" id="MEHK01000001">
    <property type="protein sequence ID" value="OEJ31748.1"/>
    <property type="molecule type" value="Genomic_DNA"/>
</dbReference>
<dbReference type="SUPFAM" id="SSF51011">
    <property type="entry name" value="Glycosyl hydrolase domain"/>
    <property type="match status" value="1"/>
</dbReference>
<evidence type="ECO:0000256" key="8">
    <source>
        <dbReference type="ARBA" id="ARBA00022837"/>
    </source>
</evidence>
<feature type="signal peptide" evidence="13">
    <location>
        <begin position="1"/>
        <end position="27"/>
    </location>
</feature>
<keyword evidence="13" id="KW-0732">Signal</keyword>
<dbReference type="InterPro" id="IPR006047">
    <property type="entry name" value="GH13_cat_dom"/>
</dbReference>
<name>A0A1E5PQC0_9ACTN</name>
<dbReference type="PROSITE" id="PS51318">
    <property type="entry name" value="TAT"/>
    <property type="match status" value="1"/>
</dbReference>
<evidence type="ECO:0000313" key="16">
    <source>
        <dbReference type="Proteomes" id="UP000095705"/>
    </source>
</evidence>
<dbReference type="InterPro" id="IPR013783">
    <property type="entry name" value="Ig-like_fold"/>
</dbReference>
<keyword evidence="8" id="KW-0106">Calcium</keyword>
<evidence type="ECO:0000256" key="11">
    <source>
        <dbReference type="RuleBase" id="RU003615"/>
    </source>
</evidence>
<dbReference type="Proteomes" id="UP000095705">
    <property type="component" value="Unassembled WGS sequence"/>
</dbReference>
<dbReference type="SMART" id="SM00632">
    <property type="entry name" value="Aamy_C"/>
    <property type="match status" value="1"/>
</dbReference>
<dbReference type="GO" id="GO:0005975">
    <property type="term" value="P:carbohydrate metabolic process"/>
    <property type="evidence" value="ECO:0007669"/>
    <property type="project" value="InterPro"/>
</dbReference>
<evidence type="ECO:0000256" key="13">
    <source>
        <dbReference type="SAM" id="SignalP"/>
    </source>
</evidence>
<dbReference type="CDD" id="cd05808">
    <property type="entry name" value="CBM20_alpha_amylase"/>
    <property type="match status" value="1"/>
</dbReference>
<keyword evidence="9 12" id="KW-0119">Carbohydrate metabolism</keyword>
<protein>
    <recommendedName>
        <fullName evidence="5 12">Alpha-amylase</fullName>
        <ecNumber evidence="4 12">3.2.1.1</ecNumber>
    </recommendedName>
</protein>
<dbReference type="GO" id="GO:2001070">
    <property type="term" value="F:starch binding"/>
    <property type="evidence" value="ECO:0007669"/>
    <property type="project" value="InterPro"/>
</dbReference>
<dbReference type="PROSITE" id="PS51166">
    <property type="entry name" value="CBM20"/>
    <property type="match status" value="1"/>
</dbReference>
<dbReference type="SMART" id="SM01065">
    <property type="entry name" value="CBM_2"/>
    <property type="match status" value="1"/>
</dbReference>
<dbReference type="PRINTS" id="PR00110">
    <property type="entry name" value="ALPHAAMYLASE"/>
</dbReference>
<evidence type="ECO:0000256" key="5">
    <source>
        <dbReference type="ARBA" id="ARBA00017303"/>
    </source>
</evidence>
<dbReference type="EC" id="3.2.1.1" evidence="4 12"/>
<dbReference type="SMART" id="SM00642">
    <property type="entry name" value="Aamy"/>
    <property type="match status" value="1"/>
</dbReference>
<gene>
    <name evidence="15" type="ORF">BGK67_10675</name>
</gene>
<evidence type="ECO:0000256" key="9">
    <source>
        <dbReference type="ARBA" id="ARBA00023277"/>
    </source>
</evidence>
<dbReference type="InterPro" id="IPR017853">
    <property type="entry name" value="GH"/>
</dbReference>
<dbReference type="SUPFAM" id="SSF51445">
    <property type="entry name" value="(Trans)glycosidases"/>
    <property type="match status" value="1"/>
</dbReference>
<evidence type="ECO:0000259" key="14">
    <source>
        <dbReference type="PROSITE" id="PS51166"/>
    </source>
</evidence>
<keyword evidence="7 12" id="KW-0378">Hydrolase</keyword>
<dbReference type="Gene3D" id="3.20.20.80">
    <property type="entry name" value="Glycosidases"/>
    <property type="match status" value="1"/>
</dbReference>
<proteinExistence type="inferred from homology"/>
<evidence type="ECO:0000256" key="6">
    <source>
        <dbReference type="ARBA" id="ARBA00022723"/>
    </source>
</evidence>